<evidence type="ECO:0000256" key="2">
    <source>
        <dbReference type="ARBA" id="ARBA00005179"/>
    </source>
</evidence>
<reference evidence="8" key="1">
    <citation type="submission" date="2023-10" db="EMBL/GenBank/DDBJ databases">
        <authorList>
            <person name="Hackl T."/>
        </authorList>
    </citation>
    <scope>NUCLEOTIDE SEQUENCE</scope>
</reference>
<dbReference type="AlphaFoldDB" id="A0AAI8VBB3"/>
<keyword evidence="4" id="KW-0274">FAD</keyword>
<protein>
    <submittedName>
        <fullName evidence="8">Uu.00g046870.m01.CDS01</fullName>
    </submittedName>
</protein>
<evidence type="ECO:0000313" key="8">
    <source>
        <dbReference type="EMBL" id="CAJ2501834.1"/>
    </source>
</evidence>
<keyword evidence="3" id="KW-0285">Flavoprotein</keyword>
<dbReference type="PRINTS" id="PR00420">
    <property type="entry name" value="RNGMNOXGNASE"/>
</dbReference>
<gene>
    <name evidence="8" type="ORF">KHLLAP_LOCUS2302</name>
</gene>
<keyword evidence="6" id="KW-0503">Monooxygenase</keyword>
<dbReference type="PANTHER" id="PTHR47178">
    <property type="entry name" value="MONOOXYGENASE, FAD-BINDING"/>
    <property type="match status" value="1"/>
</dbReference>
<dbReference type="Gene3D" id="3.50.50.60">
    <property type="entry name" value="FAD/NAD(P)-binding domain"/>
    <property type="match status" value="1"/>
</dbReference>
<feature type="domain" description="FAD-binding" evidence="7">
    <location>
        <begin position="71"/>
        <end position="282"/>
    </location>
</feature>
<dbReference type="InterPro" id="IPR036188">
    <property type="entry name" value="FAD/NAD-bd_sf"/>
</dbReference>
<dbReference type="Proteomes" id="UP001295740">
    <property type="component" value="Unassembled WGS sequence"/>
</dbReference>
<sequence length="326" mass="35752">MNSVLDELLANVPDDMPPFMESVSALHPLKLEHQAALYYGNQQRIGIPSAPGKVWVRANRSRLRVWLATNLDLQWGKIASKVEQGAEKVTVTFRDGSSATGDVLVGADGMHSIVREHVLGRSNEEILRNLPISTITGETTLSEDAFLRQLENAHSVSLSGITFVDDMSPEDRLALARKITEHFDPKLKTLLDNTKPEGVNPAPWLPKDGVIEAIPVSRITLFGDAAHPTSPFRGEGGVHALRDAVYLGKFLGQLRTADTASIHEAFTAYQEEMVPRGASVVRGARAQVDLYYKDLAKVRMLGQQAVGLPKERMEMGTDGIRSIVLE</sequence>
<comment type="pathway">
    <text evidence="2">Secondary metabolite biosynthesis.</text>
</comment>
<evidence type="ECO:0000313" key="9">
    <source>
        <dbReference type="Proteomes" id="UP001295740"/>
    </source>
</evidence>
<evidence type="ECO:0000256" key="1">
    <source>
        <dbReference type="ARBA" id="ARBA00001974"/>
    </source>
</evidence>
<proteinExistence type="predicted"/>
<evidence type="ECO:0000256" key="6">
    <source>
        <dbReference type="ARBA" id="ARBA00023033"/>
    </source>
</evidence>
<name>A0AAI8VBB3_9PEZI</name>
<comment type="caution">
    <text evidence="8">The sequence shown here is derived from an EMBL/GenBank/DDBJ whole genome shotgun (WGS) entry which is preliminary data.</text>
</comment>
<comment type="cofactor">
    <cofactor evidence="1">
        <name>FAD</name>
        <dbReference type="ChEBI" id="CHEBI:57692"/>
    </cofactor>
</comment>
<dbReference type="EMBL" id="CAUWAG010000003">
    <property type="protein sequence ID" value="CAJ2501834.1"/>
    <property type="molecule type" value="Genomic_DNA"/>
</dbReference>
<dbReference type="SUPFAM" id="SSF51905">
    <property type="entry name" value="FAD/NAD(P)-binding domain"/>
    <property type="match status" value="1"/>
</dbReference>
<dbReference type="GO" id="GO:0004497">
    <property type="term" value="F:monooxygenase activity"/>
    <property type="evidence" value="ECO:0007669"/>
    <property type="project" value="UniProtKB-KW"/>
</dbReference>
<dbReference type="PANTHER" id="PTHR47178:SF6">
    <property type="entry name" value="FAD-BINDING DOMAIN-CONTAINING PROTEIN"/>
    <property type="match status" value="1"/>
</dbReference>
<evidence type="ECO:0000256" key="3">
    <source>
        <dbReference type="ARBA" id="ARBA00022630"/>
    </source>
</evidence>
<dbReference type="GO" id="GO:0071949">
    <property type="term" value="F:FAD binding"/>
    <property type="evidence" value="ECO:0007669"/>
    <property type="project" value="InterPro"/>
</dbReference>
<evidence type="ECO:0000256" key="5">
    <source>
        <dbReference type="ARBA" id="ARBA00023002"/>
    </source>
</evidence>
<dbReference type="Pfam" id="PF01494">
    <property type="entry name" value="FAD_binding_3"/>
    <property type="match status" value="1"/>
</dbReference>
<accession>A0AAI8VBB3</accession>
<evidence type="ECO:0000259" key="7">
    <source>
        <dbReference type="Pfam" id="PF01494"/>
    </source>
</evidence>
<keyword evidence="5" id="KW-0560">Oxidoreductase</keyword>
<organism evidence="8 9">
    <name type="scientific">Anthostomella pinea</name>
    <dbReference type="NCBI Taxonomy" id="933095"/>
    <lineage>
        <taxon>Eukaryota</taxon>
        <taxon>Fungi</taxon>
        <taxon>Dikarya</taxon>
        <taxon>Ascomycota</taxon>
        <taxon>Pezizomycotina</taxon>
        <taxon>Sordariomycetes</taxon>
        <taxon>Xylariomycetidae</taxon>
        <taxon>Xylariales</taxon>
        <taxon>Xylariaceae</taxon>
        <taxon>Anthostomella</taxon>
    </lineage>
</organism>
<evidence type="ECO:0000256" key="4">
    <source>
        <dbReference type="ARBA" id="ARBA00022827"/>
    </source>
</evidence>
<keyword evidence="9" id="KW-1185">Reference proteome</keyword>
<dbReference type="InterPro" id="IPR002938">
    <property type="entry name" value="FAD-bd"/>
</dbReference>